<accession>A0A3D9BMY0</accession>
<reference evidence="2 3" key="1">
    <citation type="journal article" date="2017" name="Int. J. Syst. Evol. Microbiol.">
        <title>Rhodosalinus sediminis gen. nov., sp. nov., isolated from marine saltern.</title>
        <authorList>
            <person name="Guo L.Y."/>
            <person name="Ling S.K."/>
            <person name="Li C.M."/>
            <person name="Chen G.J."/>
            <person name="Du Z.J."/>
        </authorList>
    </citation>
    <scope>NUCLEOTIDE SEQUENCE [LARGE SCALE GENOMIC DNA]</scope>
    <source>
        <strain evidence="2 3">WDN1C137</strain>
    </source>
</reference>
<evidence type="ECO:0000256" key="1">
    <source>
        <dbReference type="SAM" id="Phobius"/>
    </source>
</evidence>
<feature type="transmembrane region" description="Helical" evidence="1">
    <location>
        <begin position="44"/>
        <end position="63"/>
    </location>
</feature>
<comment type="caution">
    <text evidence="2">The sequence shown here is derived from an EMBL/GenBank/DDBJ whole genome shotgun (WGS) entry which is preliminary data.</text>
</comment>
<dbReference type="Pfam" id="PF09838">
    <property type="entry name" value="DUF2065"/>
    <property type="match status" value="1"/>
</dbReference>
<keyword evidence="3" id="KW-1185">Reference proteome</keyword>
<dbReference type="EMBL" id="QOHR01000026">
    <property type="protein sequence ID" value="REC54701.1"/>
    <property type="molecule type" value="Genomic_DNA"/>
</dbReference>
<keyword evidence="1" id="KW-0472">Membrane</keyword>
<dbReference type="Proteomes" id="UP000257131">
    <property type="component" value="Unassembled WGS sequence"/>
</dbReference>
<dbReference type="InterPro" id="IPR019201">
    <property type="entry name" value="DUF2065"/>
</dbReference>
<keyword evidence="1" id="KW-0812">Transmembrane</keyword>
<dbReference type="AlphaFoldDB" id="A0A3D9BMY0"/>
<organism evidence="2 3">
    <name type="scientific">Rhodosalinus sediminis</name>
    <dbReference type="NCBI Taxonomy" id="1940533"/>
    <lineage>
        <taxon>Bacteria</taxon>
        <taxon>Pseudomonadati</taxon>
        <taxon>Pseudomonadota</taxon>
        <taxon>Alphaproteobacteria</taxon>
        <taxon>Rhodobacterales</taxon>
        <taxon>Paracoccaceae</taxon>
        <taxon>Rhodosalinus</taxon>
    </lineage>
</organism>
<evidence type="ECO:0000313" key="2">
    <source>
        <dbReference type="EMBL" id="REC54701.1"/>
    </source>
</evidence>
<dbReference type="RefSeq" id="WP_115981594.1">
    <property type="nucleotide sequence ID" value="NZ_CAJXNW010000139.1"/>
</dbReference>
<proteinExistence type="predicted"/>
<keyword evidence="1" id="KW-1133">Transmembrane helix</keyword>
<name>A0A3D9BMY0_9RHOB</name>
<evidence type="ECO:0000313" key="3">
    <source>
        <dbReference type="Proteomes" id="UP000257131"/>
    </source>
</evidence>
<gene>
    <name evidence="2" type="ORF">DRV84_13440</name>
</gene>
<sequence>MEYLLLGLGLALMLEGLLYALAPGLVEQLLEALRALPQEQRRMLGLGAIALGLTLSWLAMQIGL</sequence>
<protein>
    <submittedName>
        <fullName evidence="2">DUF2065 family protein</fullName>
    </submittedName>
</protein>